<sequence>MEAGMSRKNPVAPLHISVTISITTLQSKASARAIAKNRKPKVEVGGFKIDSDEPYNTFKAQLLACIDTTSSPASSSFSNFEFESYIPRLAPTPTKYSTEVHHQALLEKLHTKKKGPYELKFNVNEIGPDIHAASIPQAEAASAKARQKASKSNGTGSSRHQPNTVSLGSRKEKRLRGESTDDSDLEERKSGSDCDPAAEAEKPAKKKKKEKGEKKKKKDSGVPKEAKLSDHAKRLAEQLLDLKSRWECQKKDCPNSHCWMKGPEVATIDNPPNHHLFNIDLASDSTLVQGRRHTACTAKKTEATTMPSITINMPPEAFSMYSVQLETIEKLKSRGVKSTTGWEYAGPEELRLGAELNLGEYLEFRGAFEAWAHSNDAWLFLFWYYSWRFYSSTKYIENAKSIPQRPMG</sequence>
<feature type="compositionally biased region" description="Polar residues" evidence="1">
    <location>
        <begin position="153"/>
        <end position="167"/>
    </location>
</feature>
<feature type="compositionally biased region" description="Basic residues" evidence="1">
    <location>
        <begin position="204"/>
        <end position="218"/>
    </location>
</feature>
<evidence type="ECO:0000256" key="1">
    <source>
        <dbReference type="SAM" id="MobiDB-lite"/>
    </source>
</evidence>
<evidence type="ECO:0000313" key="2">
    <source>
        <dbReference type="EMBL" id="KIO18016.1"/>
    </source>
</evidence>
<dbReference type="OrthoDB" id="2685032at2759"/>
<accession>A0A0C3Q469</accession>
<reference evidence="3" key="2">
    <citation type="submission" date="2015-01" db="EMBL/GenBank/DDBJ databases">
        <title>Evolutionary Origins and Diversification of the Mycorrhizal Mutualists.</title>
        <authorList>
            <consortium name="DOE Joint Genome Institute"/>
            <consortium name="Mycorrhizal Genomics Consortium"/>
            <person name="Kohler A."/>
            <person name="Kuo A."/>
            <person name="Nagy L.G."/>
            <person name="Floudas D."/>
            <person name="Copeland A."/>
            <person name="Barry K.W."/>
            <person name="Cichocki N."/>
            <person name="Veneault-Fourrey C."/>
            <person name="LaButti K."/>
            <person name="Lindquist E.A."/>
            <person name="Lipzen A."/>
            <person name="Lundell T."/>
            <person name="Morin E."/>
            <person name="Murat C."/>
            <person name="Riley R."/>
            <person name="Ohm R."/>
            <person name="Sun H."/>
            <person name="Tunlid A."/>
            <person name="Henrissat B."/>
            <person name="Grigoriev I.V."/>
            <person name="Hibbett D.S."/>
            <person name="Martin F."/>
        </authorList>
    </citation>
    <scope>NUCLEOTIDE SEQUENCE [LARGE SCALE GENOMIC DNA]</scope>
    <source>
        <strain evidence="3">MUT 4182</strain>
    </source>
</reference>
<organism evidence="2 3">
    <name type="scientific">Tulasnella calospora MUT 4182</name>
    <dbReference type="NCBI Taxonomy" id="1051891"/>
    <lineage>
        <taxon>Eukaryota</taxon>
        <taxon>Fungi</taxon>
        <taxon>Dikarya</taxon>
        <taxon>Basidiomycota</taxon>
        <taxon>Agaricomycotina</taxon>
        <taxon>Agaricomycetes</taxon>
        <taxon>Cantharellales</taxon>
        <taxon>Tulasnellaceae</taxon>
        <taxon>Tulasnella</taxon>
    </lineage>
</organism>
<evidence type="ECO:0000313" key="3">
    <source>
        <dbReference type="Proteomes" id="UP000054248"/>
    </source>
</evidence>
<reference evidence="2 3" key="1">
    <citation type="submission" date="2014-04" db="EMBL/GenBank/DDBJ databases">
        <authorList>
            <consortium name="DOE Joint Genome Institute"/>
            <person name="Kuo A."/>
            <person name="Girlanda M."/>
            <person name="Perotto S."/>
            <person name="Kohler A."/>
            <person name="Nagy L.G."/>
            <person name="Floudas D."/>
            <person name="Copeland A."/>
            <person name="Barry K.W."/>
            <person name="Cichocki N."/>
            <person name="Veneault-Fourrey C."/>
            <person name="LaButti K."/>
            <person name="Lindquist E.A."/>
            <person name="Lipzen A."/>
            <person name="Lundell T."/>
            <person name="Morin E."/>
            <person name="Murat C."/>
            <person name="Sun H."/>
            <person name="Tunlid A."/>
            <person name="Henrissat B."/>
            <person name="Grigoriev I.V."/>
            <person name="Hibbett D.S."/>
            <person name="Martin F."/>
            <person name="Nordberg H.P."/>
            <person name="Cantor M.N."/>
            <person name="Hua S.X."/>
        </authorList>
    </citation>
    <scope>NUCLEOTIDE SEQUENCE [LARGE SCALE GENOMIC DNA]</scope>
    <source>
        <strain evidence="2 3">MUT 4182</strain>
    </source>
</reference>
<dbReference type="EMBL" id="KN823323">
    <property type="protein sequence ID" value="KIO18016.1"/>
    <property type="molecule type" value="Genomic_DNA"/>
</dbReference>
<feature type="region of interest" description="Disordered" evidence="1">
    <location>
        <begin position="137"/>
        <end position="230"/>
    </location>
</feature>
<keyword evidence="3" id="KW-1185">Reference proteome</keyword>
<name>A0A0C3Q469_9AGAM</name>
<dbReference type="AlphaFoldDB" id="A0A0C3Q469"/>
<gene>
    <name evidence="2" type="ORF">M407DRAFT_12083</name>
</gene>
<dbReference type="Proteomes" id="UP000054248">
    <property type="component" value="Unassembled WGS sequence"/>
</dbReference>
<proteinExistence type="predicted"/>
<protein>
    <submittedName>
        <fullName evidence="2">Uncharacterized protein</fullName>
    </submittedName>
</protein>
<dbReference type="HOGENOM" id="CLU_674723_0_0_1"/>
<feature type="compositionally biased region" description="Basic and acidic residues" evidence="1">
    <location>
        <begin position="219"/>
        <end position="230"/>
    </location>
</feature>